<comment type="caution">
    <text evidence="4">The sequence shown here is derived from an EMBL/GenBank/DDBJ whole genome shotgun (WGS) entry which is preliminary data.</text>
</comment>
<feature type="coiled-coil region" evidence="1">
    <location>
        <begin position="149"/>
        <end position="183"/>
    </location>
</feature>
<evidence type="ECO:0000313" key="5">
    <source>
        <dbReference type="Proteomes" id="UP000769528"/>
    </source>
</evidence>
<dbReference type="InterPro" id="IPR031852">
    <property type="entry name" value="Vik1/Cik1_MT-bd"/>
</dbReference>
<accession>A0A9P8PLA2</accession>
<evidence type="ECO:0000313" key="4">
    <source>
        <dbReference type="EMBL" id="KAH3673349.1"/>
    </source>
</evidence>
<proteinExistence type="predicted"/>
<feature type="coiled-coil region" evidence="1">
    <location>
        <begin position="220"/>
        <end position="369"/>
    </location>
</feature>
<reference evidence="4" key="2">
    <citation type="submission" date="2021-01" db="EMBL/GenBank/DDBJ databases">
        <authorList>
            <person name="Schikora-Tamarit M.A."/>
        </authorList>
    </citation>
    <scope>NUCLEOTIDE SEQUENCE</scope>
    <source>
        <strain evidence="4">CBS6341</strain>
    </source>
</reference>
<protein>
    <recommendedName>
        <fullName evidence="3">Spindle pole body-associated protein Vik1/Cik1 microtubule binding domain-containing protein</fullName>
    </recommendedName>
</protein>
<name>A0A9P8PLA2_9ASCO</name>
<sequence length="672" mass="78776">MSRLPISNTRINHETQPSKNRKVLGELNGQILNSPHYPESSSRHTLEKMSVDTRVPAPQLELLTKKPNRKSSIPTAKFSMTSKSRVMLRGISGASNDPGLNNLLGRTEQTKISRPTSFKFDMKDPDALKIHEQNERNLLKQVELQETFLYEVERQIKEHKEECNELSKKKSSMQAKISTIKNQIHENEISISSIDFRIEQASRDLETFRTHEEQMLTIKLKEEQNILIRELDELKNILDEEVEKNLFYKDEKSEREVEQLQKDIKKLEDEVKVIREATDERLRNEKKILEEDLQRFISDQESLNDAATKKYELELKNLEKSSKEAETQENMKSILQSEIEGLDKEIKEMENLEKHLANIEKDLSLELERLVLKDRSTQSVLEKTISTNEDITQEYNNVLRKFEKEQTVRRNIEYSIEELEARLRSYVRILGTSEDPVNFNYTYDEELHQSFTLNEEQFSFSKIFTTERNDLDVYKELEVFFQKNLLNAIDISLILYGIKTQSFIKEVISNIKNFMDRYNNFEINYCCEMSKLETLKIKENLLELGPLIDDSECADIVRFKIDFLKNNKKYQSTLTLLNLPNTLIDEQTLEQSFKVSLSKVNGIDYFKQSDAESLQINDLLHYIYSNSKVLTFFAISNSLKEQESNLKSLKLAKFVNSIESLPINRVYRNIFN</sequence>
<dbReference type="Pfam" id="PF16796">
    <property type="entry name" value="Microtub_bd"/>
    <property type="match status" value="1"/>
</dbReference>
<feature type="region of interest" description="Disordered" evidence="2">
    <location>
        <begin position="1"/>
        <end position="21"/>
    </location>
</feature>
<keyword evidence="5" id="KW-1185">Reference proteome</keyword>
<feature type="compositionally biased region" description="Polar residues" evidence="2">
    <location>
        <begin position="1"/>
        <end position="18"/>
    </location>
</feature>
<reference evidence="4" key="1">
    <citation type="journal article" date="2021" name="Open Biol.">
        <title>Shared evolutionary footprints suggest mitochondrial oxidative damage underlies multiple complex I losses in fungi.</title>
        <authorList>
            <person name="Schikora-Tamarit M.A."/>
            <person name="Marcet-Houben M."/>
            <person name="Nosek J."/>
            <person name="Gabaldon T."/>
        </authorList>
    </citation>
    <scope>NUCLEOTIDE SEQUENCE</scope>
    <source>
        <strain evidence="4">CBS6341</strain>
    </source>
</reference>
<dbReference type="Proteomes" id="UP000769528">
    <property type="component" value="Unassembled WGS sequence"/>
</dbReference>
<dbReference type="GO" id="GO:0008017">
    <property type="term" value="F:microtubule binding"/>
    <property type="evidence" value="ECO:0007669"/>
    <property type="project" value="InterPro"/>
</dbReference>
<organism evidence="4 5">
    <name type="scientific">Wickerhamomyces mucosus</name>
    <dbReference type="NCBI Taxonomy" id="1378264"/>
    <lineage>
        <taxon>Eukaryota</taxon>
        <taxon>Fungi</taxon>
        <taxon>Dikarya</taxon>
        <taxon>Ascomycota</taxon>
        <taxon>Saccharomycotina</taxon>
        <taxon>Saccharomycetes</taxon>
        <taxon>Phaffomycetales</taxon>
        <taxon>Wickerhamomycetaceae</taxon>
        <taxon>Wickerhamomyces</taxon>
    </lineage>
</organism>
<dbReference type="EMBL" id="JAEUBF010001015">
    <property type="protein sequence ID" value="KAH3673349.1"/>
    <property type="molecule type" value="Genomic_DNA"/>
</dbReference>
<dbReference type="AlphaFoldDB" id="A0A9P8PLA2"/>
<gene>
    <name evidence="4" type="ORF">WICMUC_003709</name>
</gene>
<feature type="domain" description="Spindle pole body-associated protein Vik1/Cik1 microtubule binding" evidence="3">
    <location>
        <begin position="403"/>
        <end position="530"/>
    </location>
</feature>
<dbReference type="OrthoDB" id="3981029at2759"/>
<evidence type="ECO:0000259" key="3">
    <source>
        <dbReference type="Pfam" id="PF16796"/>
    </source>
</evidence>
<keyword evidence="1" id="KW-0175">Coiled coil</keyword>
<evidence type="ECO:0000256" key="1">
    <source>
        <dbReference type="SAM" id="Coils"/>
    </source>
</evidence>
<evidence type="ECO:0000256" key="2">
    <source>
        <dbReference type="SAM" id="MobiDB-lite"/>
    </source>
</evidence>